<name>A0A010RU02_PSEFL</name>
<organism evidence="1 2">
    <name type="scientific">Pseudomonas fluorescens HK44</name>
    <dbReference type="NCBI Taxonomy" id="1042209"/>
    <lineage>
        <taxon>Bacteria</taxon>
        <taxon>Pseudomonadati</taxon>
        <taxon>Pseudomonadota</taxon>
        <taxon>Gammaproteobacteria</taxon>
        <taxon>Pseudomonadales</taxon>
        <taxon>Pseudomonadaceae</taxon>
        <taxon>Pseudomonas</taxon>
    </lineage>
</organism>
<protein>
    <submittedName>
        <fullName evidence="1">Peptidase</fullName>
    </submittedName>
</protein>
<dbReference type="RefSeq" id="WP_019689906.1">
    <property type="nucleotide sequence ID" value="NZ_AFOY02000004.1"/>
</dbReference>
<sequence length="75" mass="8408">MGLTKPEQDLRRDLKGIAFNLEQSCIDLGRLAQRISDADALELMQLVGRLYEDADRLTSYADEVKAGRIVRGKAE</sequence>
<dbReference type="HOGENOM" id="CLU_196799_0_0_6"/>
<comment type="caution">
    <text evidence="1">The sequence shown here is derived from an EMBL/GenBank/DDBJ whole genome shotgun (WGS) entry which is preliminary data.</text>
</comment>
<dbReference type="Proteomes" id="UP000022611">
    <property type="component" value="Unassembled WGS sequence"/>
</dbReference>
<dbReference type="EMBL" id="AFOY02000004">
    <property type="protein sequence ID" value="EXF95771.1"/>
    <property type="molecule type" value="Genomic_DNA"/>
</dbReference>
<gene>
    <name evidence="1" type="ORF">HK44_020450</name>
</gene>
<dbReference type="OrthoDB" id="6984782at2"/>
<evidence type="ECO:0000313" key="1">
    <source>
        <dbReference type="EMBL" id="EXF95771.1"/>
    </source>
</evidence>
<evidence type="ECO:0000313" key="2">
    <source>
        <dbReference type="Proteomes" id="UP000022611"/>
    </source>
</evidence>
<dbReference type="AlphaFoldDB" id="A0A010RU02"/>
<dbReference type="PATRIC" id="fig|1042209.11.peg.614"/>
<reference evidence="1 2" key="1">
    <citation type="journal article" date="2011" name="J. Bacteriol.">
        <title>Draft genome sequence of the polycyclic aromatic hydrocarbon-degrading, genetically engineered bioluminescent bioreporter Pseudomonas fluorescens HK44.</title>
        <authorList>
            <person name="Chauhan A."/>
            <person name="Layton A.C."/>
            <person name="Williams D.E."/>
            <person name="Smartt A.E."/>
            <person name="Ripp S."/>
            <person name="Karpinets T.V."/>
            <person name="Brown S.D."/>
            <person name="Sayler G.S."/>
        </authorList>
    </citation>
    <scope>NUCLEOTIDE SEQUENCE [LARGE SCALE GENOMIC DNA]</scope>
    <source>
        <strain evidence="1 2">HK44</strain>
    </source>
</reference>
<accession>A0A010RU02</accession>
<proteinExistence type="predicted"/>